<dbReference type="Proteomes" id="UP000290958">
    <property type="component" value="Unassembled WGS sequence"/>
</dbReference>
<protein>
    <submittedName>
        <fullName evidence="1">XRE family transcriptional regulator</fullName>
    </submittedName>
</protein>
<comment type="caution">
    <text evidence="1">The sequence shown here is derived from an EMBL/GenBank/DDBJ whole genome shotgun (WGS) entry which is preliminary data.</text>
</comment>
<dbReference type="RefSeq" id="WP_129404169.1">
    <property type="nucleotide sequence ID" value="NZ_SBKP01000007.1"/>
</dbReference>
<organism evidence="1 2">
    <name type="scientific">Sphingobium fluviale</name>
    <dbReference type="NCBI Taxonomy" id="2506423"/>
    <lineage>
        <taxon>Bacteria</taxon>
        <taxon>Pseudomonadati</taxon>
        <taxon>Pseudomonadota</taxon>
        <taxon>Alphaproteobacteria</taxon>
        <taxon>Sphingomonadales</taxon>
        <taxon>Sphingomonadaceae</taxon>
        <taxon>Sphingobium</taxon>
    </lineage>
</organism>
<gene>
    <name evidence="1" type="ORF">EQG66_08490</name>
</gene>
<name>A0A4Q1KGE6_9SPHN</name>
<sequence length="380" mass="40819">MKQAIRSSSAQGRAEAPDRSSIAIDPYRTIIFPNAVRERRLEAGISSQLALSALVPRLPYIRLSKIERGEVFARAEEMLCVAEVLGLNDPADLLVDVEAPGFSMTAWAGARGDDRVMAREAEELAMLLGAALRRLRAGQPALTLARLQEEYRLPSVIVSRIENAVKPFHRWNTETISGLCVLFGVPDRAGLIALLWGEFAMGALAEWLERIPGAAEREARTRERIVALRVEMARIKKDARPIGGQTPLSSSVRREGAGSSGELLQVMGVPLGDGLIELFPNPQYVAAPLGSGKDAYALRMCRASLGAAIPGNAVLIVDPARVPMTGGLAVLREGEGLRVLALSSDKQGRLIGHSSNPAKEIPLDTVPTVELATVTAVLFS</sequence>
<keyword evidence="2" id="KW-1185">Reference proteome</keyword>
<evidence type="ECO:0000313" key="2">
    <source>
        <dbReference type="Proteomes" id="UP000290958"/>
    </source>
</evidence>
<dbReference type="OrthoDB" id="7555776at2"/>
<evidence type="ECO:0000313" key="1">
    <source>
        <dbReference type="EMBL" id="RXR28751.1"/>
    </source>
</evidence>
<proteinExistence type="predicted"/>
<dbReference type="AlphaFoldDB" id="A0A4Q1KGE6"/>
<dbReference type="EMBL" id="SBKP01000007">
    <property type="protein sequence ID" value="RXR28751.1"/>
    <property type="molecule type" value="Genomic_DNA"/>
</dbReference>
<reference evidence="2" key="1">
    <citation type="submission" date="2019-01" db="EMBL/GenBank/DDBJ databases">
        <title>Cytophagaceae bacterium strain CAR-16.</title>
        <authorList>
            <person name="Chen W.-M."/>
        </authorList>
    </citation>
    <scope>NUCLEOTIDE SEQUENCE [LARGE SCALE GENOMIC DNA]</scope>
    <source>
        <strain evidence="2">CHR27</strain>
    </source>
</reference>
<accession>A0A4Q1KGE6</accession>